<feature type="region of interest" description="Disordered" evidence="1">
    <location>
        <begin position="15"/>
        <end position="35"/>
    </location>
</feature>
<dbReference type="EMBL" id="JBHLTF010000033">
    <property type="protein sequence ID" value="MFC0718610.1"/>
    <property type="molecule type" value="Genomic_DNA"/>
</dbReference>
<evidence type="ECO:0000256" key="1">
    <source>
        <dbReference type="SAM" id="MobiDB-lite"/>
    </source>
</evidence>
<proteinExistence type="predicted"/>
<reference evidence="2 3" key="1">
    <citation type="submission" date="2024-09" db="EMBL/GenBank/DDBJ databases">
        <authorList>
            <person name="Sun Q."/>
            <person name="Mori K."/>
        </authorList>
    </citation>
    <scope>NUCLEOTIDE SEQUENCE [LARGE SCALE GENOMIC DNA]</scope>
    <source>
        <strain evidence="2 3">KCTC 52403</strain>
    </source>
</reference>
<feature type="compositionally biased region" description="Low complexity" evidence="1">
    <location>
        <begin position="15"/>
        <end position="25"/>
    </location>
</feature>
<accession>A0ABV6SYV2</accession>
<dbReference type="Proteomes" id="UP001589898">
    <property type="component" value="Unassembled WGS sequence"/>
</dbReference>
<dbReference type="RefSeq" id="WP_189494594.1">
    <property type="nucleotide sequence ID" value="NZ_BMZT01000002.1"/>
</dbReference>
<gene>
    <name evidence="2" type="ORF">ACFFFU_12800</name>
</gene>
<evidence type="ECO:0000313" key="2">
    <source>
        <dbReference type="EMBL" id="MFC0718610.1"/>
    </source>
</evidence>
<organism evidence="2 3">
    <name type="scientific">Luteimonas padinae</name>
    <dbReference type="NCBI Taxonomy" id="1714359"/>
    <lineage>
        <taxon>Bacteria</taxon>
        <taxon>Pseudomonadati</taxon>
        <taxon>Pseudomonadota</taxon>
        <taxon>Gammaproteobacteria</taxon>
        <taxon>Lysobacterales</taxon>
        <taxon>Lysobacteraceae</taxon>
        <taxon>Luteimonas</taxon>
    </lineage>
</organism>
<comment type="caution">
    <text evidence="2">The sequence shown here is derived from an EMBL/GenBank/DDBJ whole genome shotgun (WGS) entry which is preliminary data.</text>
</comment>
<evidence type="ECO:0000313" key="3">
    <source>
        <dbReference type="Proteomes" id="UP001589898"/>
    </source>
</evidence>
<protein>
    <recommendedName>
        <fullName evidence="4">DUF3613 domain-containing protein</fullName>
    </recommendedName>
</protein>
<evidence type="ECO:0008006" key="4">
    <source>
        <dbReference type="Google" id="ProtNLM"/>
    </source>
</evidence>
<sequence length="90" mass="9936">MTVCCALPISAAHAQAAPQAGTANPSQAADEAAVKAELRRTVEQRKRELRPEYERRVREDGKPSADRWLREAAAEMGRRDGAAMRARYGE</sequence>
<keyword evidence="3" id="KW-1185">Reference proteome</keyword>
<name>A0ABV6SYV2_9GAMM</name>